<dbReference type="InterPro" id="IPR039867">
    <property type="entry name" value="Furry/Tao3/Mor2"/>
</dbReference>
<dbReference type="Pfam" id="PF14225">
    <property type="entry name" value="MOR2-PAG1_C"/>
    <property type="match status" value="1"/>
</dbReference>
<evidence type="ECO:0000313" key="6">
    <source>
        <dbReference type="Ensembl" id="ENSAMXP00005043937.1"/>
    </source>
</evidence>
<dbReference type="InterPro" id="IPR029473">
    <property type="entry name" value="MOR2-PAG1_mid"/>
</dbReference>
<feature type="domain" description="Protein furry C-terminal" evidence="5">
    <location>
        <begin position="2126"/>
        <end position="2412"/>
    </location>
</feature>
<accession>A0A8B9KX60</accession>
<feature type="region of interest" description="Disordered" evidence="1">
    <location>
        <begin position="753"/>
        <end position="779"/>
    </location>
</feature>
<feature type="compositionally biased region" description="Low complexity" evidence="1">
    <location>
        <begin position="753"/>
        <end position="762"/>
    </location>
</feature>
<evidence type="ECO:0000259" key="4">
    <source>
        <dbReference type="Pfam" id="PF14228"/>
    </source>
</evidence>
<feature type="domain" description="Protein furry C-terminal" evidence="5">
    <location>
        <begin position="2602"/>
        <end position="2676"/>
    </location>
</feature>
<feature type="domain" description="Cell morphogenesis protein N-terminal" evidence="2">
    <location>
        <begin position="428"/>
        <end position="524"/>
    </location>
</feature>
<dbReference type="SUPFAM" id="SSF48371">
    <property type="entry name" value="ARM repeat"/>
    <property type="match status" value="2"/>
</dbReference>
<dbReference type="Pfam" id="PF14228">
    <property type="entry name" value="MOR2-PAG1_mid"/>
    <property type="match status" value="4"/>
</dbReference>
<feature type="domain" description="Cell morphogenesis central region" evidence="4">
    <location>
        <begin position="1592"/>
        <end position="1707"/>
    </location>
</feature>
<dbReference type="Pfam" id="PF14222">
    <property type="entry name" value="MOR2-PAG1_N"/>
    <property type="match status" value="2"/>
</dbReference>
<dbReference type="InterPro" id="IPR016024">
    <property type="entry name" value="ARM-type_fold"/>
</dbReference>
<feature type="compositionally biased region" description="Polar residues" evidence="1">
    <location>
        <begin position="2306"/>
        <end position="2325"/>
    </location>
</feature>
<dbReference type="InterPro" id="IPR045842">
    <property type="entry name" value="Fry_C"/>
</dbReference>
<feature type="domain" description="Cell morphogenesis central region" evidence="4">
    <location>
        <begin position="1444"/>
        <end position="1503"/>
    </location>
</feature>
<dbReference type="GO" id="GO:0005938">
    <property type="term" value="C:cell cortex"/>
    <property type="evidence" value="ECO:0007669"/>
    <property type="project" value="TreeGrafter"/>
</dbReference>
<feature type="region of interest" description="Disordered" evidence="1">
    <location>
        <begin position="2673"/>
        <end position="2697"/>
    </location>
</feature>
<evidence type="ECO:0000259" key="3">
    <source>
        <dbReference type="Pfam" id="PF14225"/>
    </source>
</evidence>
<feature type="domain" description="Protein furry C-terminal" evidence="5">
    <location>
        <begin position="2431"/>
        <end position="2550"/>
    </location>
</feature>
<dbReference type="PANTHER" id="PTHR12295">
    <property type="entry name" value="FURRY-RELATED"/>
    <property type="match status" value="1"/>
</dbReference>
<evidence type="ECO:0000259" key="5">
    <source>
        <dbReference type="Pfam" id="PF19421"/>
    </source>
</evidence>
<proteinExistence type="predicted"/>
<reference evidence="6" key="1">
    <citation type="submission" date="2025-08" db="UniProtKB">
        <authorList>
            <consortium name="Ensembl"/>
        </authorList>
    </citation>
    <scope>IDENTIFICATION</scope>
</reference>
<dbReference type="Ensembl" id="ENSAMXT00005047750.1">
    <property type="protein sequence ID" value="ENSAMXP00005043937.1"/>
    <property type="gene ID" value="ENSAMXG00005019471.1"/>
</dbReference>
<feature type="domain" description="Cell morphogenesis central region" evidence="4">
    <location>
        <begin position="1034"/>
        <end position="1199"/>
    </location>
</feature>
<dbReference type="GO" id="GO:0031175">
    <property type="term" value="P:neuron projection development"/>
    <property type="evidence" value="ECO:0007669"/>
    <property type="project" value="TreeGrafter"/>
</dbReference>
<name>A0A8B9KX60_ASTMX</name>
<dbReference type="Proteomes" id="UP000694621">
    <property type="component" value="Unplaced"/>
</dbReference>
<dbReference type="InterPro" id="IPR025614">
    <property type="entry name" value="Cell_morpho_N"/>
</dbReference>
<sequence length="2697" mass="302474">MSSITIDPEAKPGEFVIKSLFAEFAVLAEKKIEVVMAEPLEKPLSRSLQRGEDAQFDQVSLSLSFSLSLSLFIYCISIEVQFGVSTTVQPVCLCALCCLYVSEFQAVRKKFNTELKELRQKEQSPHVVQSIISLIMGMKFFRVKMYPVEDFEASFQFMQECAQYFLEVKDKDIKHALAGLFVEILIPVAAAVKNEVNVPCLKNFVEMLYQTTFDLSSRKKHSLALYPLVTCLLCVSQKQFFLNNWHIFLQNCLSHLKNKDPKMSRVALESLYRLLWVYIIRIKCESNTTTQSRLLSIVSALFPKGSRSVVPRDTPLNIFVKIIQFIAQERLDFAMKEIIYDLLCVGKSHKTFTINPERMNIGLRAFLVIADSLQQKDGEPPMPTTGVIFRYLRKCLRIFTLVRWFILSAQVYSIWAGLNPKPEKILFFFLAIFVKTISIALPARSNVKHLVLCVHVSSRLTIHMDEELRQLAFTTLQALMVDFPEWREDVLSGFVYFIVREVTDVHPTLLDNAVKMLLQLISQWRGAVQTSNRTVNCFLSSNGSACLPLERSPLWGVLHVVEGLALVVLCSCRPATRRLAVNVLKEVRALHNALGIAKGDEELTIDVMDRISASVLESFIHLTGADQTNLLYCPSGIDLQTLAEWSSSPISHQFDVVSPSHIWVFAYVTQGQDPWVISLSSYLRQENLPKHCPTALSYAWHFASTRLQLLSPQVDINSPINAKKMNSLSSSTDSYIGLWRNYLILCCSSATSSSSSSSSSSAPGSVRCSPPETLASTPDSGYSYDSKIIGIPSPSSLFKHVVPMMRSESMDITESLVLGLGRTNPVAFRELLEELNPIIKEALERRPENMKRRRRRDILRVQLVRIFELLADSGVVSQIGGLDGESHSLNGTLLEYVDLTRQLLEAENDKDSDTLRDIRSHFSALVANIIQNVPVHQRRSIFPQQSLRHSLFMLFSHWAGPFSIMFTPLDRYSDRNMQINRHQYCALKAMSAVLCCGPVADNVGLSSDGYLYKWLDNILDSQDRKVHQLGCEAVMLLLELNPDQSNLMFWAVDRCYTGSRRVATGCFRAIANVFHNRDYQFDTVVLLNLILFKAADSSRDIYEVAMQLLQILEPKLFRYAHKLEIQRADGVLTPPSPLPHLYSVSYYQLSEELARTYPELTLPIFSEVSQRIQTAHPGGRQVMLHYLLPWMNNVELVDFKPTARRQEEPEEEEDAREMMMVNSRRWLRGEGWGSPQATTMILNNLMFMTAKYGDDYAWSEIENVWTTLADSWPKNLKIILHFLISMSGVNSEPSLLPYVKRVVVYLGRDKTMQLLEELMCELELMDPVSSAVTHMDNPPYYRITSSYKIPSVTGTPHLTLLASYIYSGLNSNLNRQHHRLESRYSSSSGGSYEEEKSDSMPVYANWRLKVMDHNRPEPLPFPPTGGCWSPLVDYLPETTTPGVSLHRCNIAVILLTDLIVDHGVKVEWSSYLHLLLHAIFIGFDHQHPEVYEHCKRLLLHLLVVHGTNSSVQSLASVLLRNREFHEPKVLTVKPIPQEFNLTGVTELVPDYQPSPMTDSGLSSSSTSSSISLGGTALPHLPNTLLNEMDLSAEQDEKVKNLIEFISSRKRGPLWNHEDMSPKNPNIKSAEQLSVFLRHVVTVFKQTPSGFQLDQLLSEVALQTALSCSSRHYAGRSFQIFRALKQPLTASTLSDLLSRLVETVGDPGEEAQGFVIELLLTLEAGIDTLADTLKNYDLLTALSQASSHDPLLGTKFANNRKSTGQLNLSSGGLFHMHYNHARSNSLRASLIGECKGDRRRSNTLDVADRLGGSHGNLARTRSLSSLREGGVPGPPVDPTNLMATVFWIAASLLESDYEFEYLLALRLLNRLLAQLPLEKPDSRERLERVQAKLRWYNFPGLLQLFLKGFTSAATQELTIHLLSKLISVSRQTLVDPSQVAGFPLNILCLLPHLIQHFDSPTVFCKETADRIAKVCAEEKSATLANLAHMMSLYSTHSYSRDSTNWINVVCRYLHDAFADITFNLVTYLAELLEKGLPSMQQSLLQIIYSLLSHIDLSAAPTKQFNLEIMKIIGKYVQSPYWKEAQNILKLVVSRSASLVVPDEMQRSYSAESSGSPEIAFTRIFNNSSKELPGKTLDFHFDISETPIIGHKYGDQSNAAGRNGKPQVIAVTRSTSSTSSGSNSNGLVPVSWKRPQLSQRRTREKLMNVLSLCGPETGLPKNPSVVFSSNEDLDSGDQQNSLIPTVEEVTREEEVQAEDAGSEQQFGVFKDFDFLDVELEDAEGESMDNFNWGVRRRSLDSMDKGDTPSLQECQYTGSTPSLNLTNQEDTDESSEEEVLSASQILTRSNLVSPPHPPCVQAPPSSHGALAWSTSNHMDSLQQSQESSSSVLTEEAMPTPPLPRPDSPIHETTHSDSNISQLPEVGSIGSFNKFQDEGDADGFPELQGSPPPSPFLSAILAAFQPIAYDDEEDAWRCHVNQMLSDTDGSCAVYTFHVFSRLFQNIQRKFDSITHSSVRFLGEGLQRMGNQFLSSLEVMTSCSQCPTVLLDAETQKKVCVELMMPGSLFLLSSLLLLFQAYCKLVSRNDLHCISFPNCPPASCSPSRCLWPNDIFGSEKDDAVQTLLHIYFRHQTLGQTGCLAVVGPSRDLSQASARLMELNLQIREALHRAQTPQSLIHNQTPTPQTQIDTHSTVLSTGL</sequence>
<dbReference type="GO" id="GO:0000902">
    <property type="term" value="P:cell morphogenesis"/>
    <property type="evidence" value="ECO:0007669"/>
    <property type="project" value="InterPro"/>
</dbReference>
<feature type="compositionally biased region" description="Polar residues" evidence="1">
    <location>
        <begin position="2338"/>
        <end position="2349"/>
    </location>
</feature>
<dbReference type="GO" id="GO:0030427">
    <property type="term" value="C:site of polarized growth"/>
    <property type="evidence" value="ECO:0007669"/>
    <property type="project" value="TreeGrafter"/>
</dbReference>
<feature type="domain" description="Cell morphogenesis protein N-terminal" evidence="2">
    <location>
        <begin position="101"/>
        <end position="385"/>
    </location>
</feature>
<feature type="region of interest" description="Disordered" evidence="1">
    <location>
        <begin position="2301"/>
        <end position="2446"/>
    </location>
</feature>
<dbReference type="InterPro" id="IPR025481">
    <property type="entry name" value="Cell_Morphogen_C"/>
</dbReference>
<feature type="compositionally biased region" description="Acidic residues" evidence="1">
    <location>
        <begin position="2326"/>
        <end position="2336"/>
    </location>
</feature>
<dbReference type="Pfam" id="PF19421">
    <property type="entry name" value="Fry_C"/>
    <property type="match status" value="3"/>
</dbReference>
<protein>
    <submittedName>
        <fullName evidence="6">Furry homolog, like</fullName>
    </submittedName>
</protein>
<evidence type="ECO:0000313" key="7">
    <source>
        <dbReference type="Proteomes" id="UP000694621"/>
    </source>
</evidence>
<feature type="compositionally biased region" description="Low complexity" evidence="1">
    <location>
        <begin position="2377"/>
        <end position="2387"/>
    </location>
</feature>
<dbReference type="PANTHER" id="PTHR12295:SF9">
    <property type="entry name" value="PROTEIN FURRY HOMOLOG-LIKE"/>
    <property type="match status" value="1"/>
</dbReference>
<organism evidence="6 7">
    <name type="scientific">Astyanax mexicanus</name>
    <name type="common">Blind cave fish</name>
    <name type="synonym">Astyanax fasciatus mexicanus</name>
    <dbReference type="NCBI Taxonomy" id="7994"/>
    <lineage>
        <taxon>Eukaryota</taxon>
        <taxon>Metazoa</taxon>
        <taxon>Chordata</taxon>
        <taxon>Craniata</taxon>
        <taxon>Vertebrata</taxon>
        <taxon>Euteleostomi</taxon>
        <taxon>Actinopterygii</taxon>
        <taxon>Neopterygii</taxon>
        <taxon>Teleostei</taxon>
        <taxon>Ostariophysi</taxon>
        <taxon>Characiformes</taxon>
        <taxon>Characoidei</taxon>
        <taxon>Acestrorhamphidae</taxon>
        <taxon>Acestrorhamphinae</taxon>
        <taxon>Astyanax</taxon>
    </lineage>
</organism>
<evidence type="ECO:0000259" key="2">
    <source>
        <dbReference type="Pfam" id="PF14222"/>
    </source>
</evidence>
<feature type="domain" description="Cell morphogenesis central region" evidence="4">
    <location>
        <begin position="1240"/>
        <end position="1286"/>
    </location>
</feature>
<evidence type="ECO:0000256" key="1">
    <source>
        <dbReference type="SAM" id="MobiDB-lite"/>
    </source>
</evidence>
<feature type="domain" description="Cell morphogenesis protein C-terminal" evidence="3">
    <location>
        <begin position="1843"/>
        <end position="2094"/>
    </location>
</feature>